<protein>
    <submittedName>
        <fullName evidence="1">Uncharacterized protein</fullName>
    </submittedName>
</protein>
<keyword evidence="2" id="KW-1185">Reference proteome</keyword>
<name>A1CRS5_ASPCL</name>
<sequence length="59" mass="7195">MTKVPEYYEQKDWEDPIEWKMDWTGPDKQVVQIPNLVRDAMTPRPEVSPPYRRTFDTWP</sequence>
<dbReference type="GeneID" id="4701273"/>
<dbReference type="RefSeq" id="XP_001269772.1">
    <property type="nucleotide sequence ID" value="XM_001269771.1"/>
</dbReference>
<dbReference type="KEGG" id="act:ACLA_030790"/>
<organism evidence="1 2">
    <name type="scientific">Aspergillus clavatus (strain ATCC 1007 / CBS 513.65 / DSM 816 / NCTC 3887 / NRRL 1 / QM 1276 / 107)</name>
    <dbReference type="NCBI Taxonomy" id="344612"/>
    <lineage>
        <taxon>Eukaryota</taxon>
        <taxon>Fungi</taxon>
        <taxon>Dikarya</taxon>
        <taxon>Ascomycota</taxon>
        <taxon>Pezizomycotina</taxon>
        <taxon>Eurotiomycetes</taxon>
        <taxon>Eurotiomycetidae</taxon>
        <taxon>Eurotiales</taxon>
        <taxon>Aspergillaceae</taxon>
        <taxon>Aspergillus</taxon>
        <taxon>Aspergillus subgen. Fumigati</taxon>
    </lineage>
</organism>
<evidence type="ECO:0000313" key="1">
    <source>
        <dbReference type="EMBL" id="EAW08346.1"/>
    </source>
</evidence>
<dbReference type="VEuPathDB" id="FungiDB:ACLA_030790"/>
<accession>A1CRS5</accession>
<dbReference type="AlphaFoldDB" id="A1CRS5"/>
<proteinExistence type="predicted"/>
<dbReference type="HOGENOM" id="CLU_2960294_0_0_1"/>
<gene>
    <name evidence="1" type="ORF">ACLA_030790</name>
</gene>
<evidence type="ECO:0000313" key="2">
    <source>
        <dbReference type="Proteomes" id="UP000006701"/>
    </source>
</evidence>
<reference evidence="1 2" key="1">
    <citation type="journal article" date="2008" name="PLoS Genet.">
        <title>Genomic islands in the pathogenic filamentous fungus Aspergillus fumigatus.</title>
        <authorList>
            <person name="Fedorova N.D."/>
            <person name="Khaldi N."/>
            <person name="Joardar V.S."/>
            <person name="Maiti R."/>
            <person name="Amedeo P."/>
            <person name="Anderson M.J."/>
            <person name="Crabtree J."/>
            <person name="Silva J.C."/>
            <person name="Badger J.H."/>
            <person name="Albarraq A."/>
            <person name="Angiuoli S."/>
            <person name="Bussey H."/>
            <person name="Bowyer P."/>
            <person name="Cotty P.J."/>
            <person name="Dyer P.S."/>
            <person name="Egan A."/>
            <person name="Galens K."/>
            <person name="Fraser-Liggett C.M."/>
            <person name="Haas B.J."/>
            <person name="Inman J.M."/>
            <person name="Kent R."/>
            <person name="Lemieux S."/>
            <person name="Malavazi I."/>
            <person name="Orvis J."/>
            <person name="Roemer T."/>
            <person name="Ronning C.M."/>
            <person name="Sundaram J.P."/>
            <person name="Sutton G."/>
            <person name="Turner G."/>
            <person name="Venter J.C."/>
            <person name="White O.R."/>
            <person name="Whitty B.R."/>
            <person name="Youngman P."/>
            <person name="Wolfe K.H."/>
            <person name="Goldman G.H."/>
            <person name="Wortman J.R."/>
            <person name="Jiang B."/>
            <person name="Denning D.W."/>
            <person name="Nierman W.C."/>
        </authorList>
    </citation>
    <scope>NUCLEOTIDE SEQUENCE [LARGE SCALE GENOMIC DNA]</scope>
    <source>
        <strain evidence="2">ATCC 1007 / CBS 513.65 / DSM 816 / NCTC 3887 / NRRL 1</strain>
    </source>
</reference>
<dbReference type="EMBL" id="DS027059">
    <property type="protein sequence ID" value="EAW08346.1"/>
    <property type="molecule type" value="Genomic_DNA"/>
</dbReference>
<dbReference type="Proteomes" id="UP000006701">
    <property type="component" value="Unassembled WGS sequence"/>
</dbReference>